<dbReference type="CDD" id="cd09274">
    <property type="entry name" value="RNase_HI_RT_Ty3"/>
    <property type="match status" value="1"/>
</dbReference>
<feature type="domain" description="Integrase catalytic" evidence="9">
    <location>
        <begin position="1407"/>
        <end position="1543"/>
    </location>
</feature>
<keyword evidence="4" id="KW-0511">Multifunctional enzyme</keyword>
<feature type="domain" description="Reverse transcriptase" evidence="8">
    <location>
        <begin position="745"/>
        <end position="934"/>
    </location>
</feature>
<dbReference type="InterPro" id="IPR043502">
    <property type="entry name" value="DNA/RNA_pol_sf"/>
</dbReference>
<keyword evidence="3" id="KW-0238">DNA-binding</keyword>
<dbReference type="PANTHER" id="PTHR37984:SF5">
    <property type="entry name" value="PROTEIN NYNRIN-LIKE"/>
    <property type="match status" value="1"/>
</dbReference>
<dbReference type="Gene3D" id="3.10.10.10">
    <property type="entry name" value="HIV Type 1 Reverse Transcriptase, subunit A, domain 1"/>
    <property type="match status" value="1"/>
</dbReference>
<dbReference type="Pfam" id="PF17919">
    <property type="entry name" value="RT_RNaseH_2"/>
    <property type="match status" value="1"/>
</dbReference>
<dbReference type="GO" id="GO:0015074">
    <property type="term" value="P:DNA integration"/>
    <property type="evidence" value="ECO:0007669"/>
    <property type="project" value="InterPro"/>
</dbReference>
<dbReference type="GO" id="GO:0003677">
    <property type="term" value="F:DNA binding"/>
    <property type="evidence" value="ECO:0007669"/>
    <property type="project" value="UniProtKB-KW"/>
</dbReference>
<keyword evidence="11" id="KW-1185">Reference proteome</keyword>
<dbReference type="FunFam" id="1.10.340.70:FF:000001">
    <property type="entry name" value="Retrovirus-related Pol polyprotein from transposon gypsy-like Protein"/>
    <property type="match status" value="1"/>
</dbReference>
<dbReference type="PANTHER" id="PTHR37984">
    <property type="entry name" value="PROTEIN CBG26694"/>
    <property type="match status" value="1"/>
</dbReference>
<evidence type="ECO:0000313" key="10">
    <source>
        <dbReference type="EMBL" id="CAC5363083.1"/>
    </source>
</evidence>
<dbReference type="InterPro" id="IPR050951">
    <property type="entry name" value="Retrovirus_Pol_polyprotein"/>
</dbReference>
<dbReference type="Gene3D" id="1.10.340.70">
    <property type="match status" value="1"/>
</dbReference>
<dbReference type="InterPro" id="IPR036397">
    <property type="entry name" value="RNaseH_sf"/>
</dbReference>
<dbReference type="Pfam" id="PF17921">
    <property type="entry name" value="Integrase_H2C2"/>
    <property type="match status" value="1"/>
</dbReference>
<dbReference type="Gene3D" id="3.30.420.10">
    <property type="entry name" value="Ribonuclease H-like superfamily/Ribonuclease H"/>
    <property type="match status" value="1"/>
</dbReference>
<protein>
    <recommendedName>
        <fullName evidence="12">Reverse transcriptase</fullName>
    </recommendedName>
</protein>
<evidence type="ECO:0000256" key="2">
    <source>
        <dbReference type="ARBA" id="ARBA00022750"/>
    </source>
</evidence>
<dbReference type="SUPFAM" id="SSF56672">
    <property type="entry name" value="DNA/RNA polymerases"/>
    <property type="match status" value="1"/>
</dbReference>
<evidence type="ECO:0000256" key="6">
    <source>
        <dbReference type="SAM" id="MobiDB-lite"/>
    </source>
</evidence>
<accession>A0A6J8A7U6</accession>
<gene>
    <name evidence="10" type="ORF">MCOR_4640</name>
</gene>
<dbReference type="InterPro" id="IPR001584">
    <property type="entry name" value="Integrase_cat-core"/>
</dbReference>
<organism evidence="10 11">
    <name type="scientific">Mytilus coruscus</name>
    <name type="common">Sea mussel</name>
    <dbReference type="NCBI Taxonomy" id="42192"/>
    <lineage>
        <taxon>Eukaryota</taxon>
        <taxon>Metazoa</taxon>
        <taxon>Spiralia</taxon>
        <taxon>Lophotrochozoa</taxon>
        <taxon>Mollusca</taxon>
        <taxon>Bivalvia</taxon>
        <taxon>Autobranchia</taxon>
        <taxon>Pteriomorphia</taxon>
        <taxon>Mytilida</taxon>
        <taxon>Mytiloidea</taxon>
        <taxon>Mytilidae</taxon>
        <taxon>Mytilinae</taxon>
        <taxon>Mytilus</taxon>
    </lineage>
</organism>
<evidence type="ECO:0000259" key="9">
    <source>
        <dbReference type="PROSITE" id="PS50994"/>
    </source>
</evidence>
<dbReference type="SUPFAM" id="SSF53098">
    <property type="entry name" value="Ribonuclease H-like"/>
    <property type="match status" value="1"/>
</dbReference>
<evidence type="ECO:0000259" key="7">
    <source>
        <dbReference type="PROSITE" id="PS50158"/>
    </source>
</evidence>
<dbReference type="InterPro" id="IPR041588">
    <property type="entry name" value="Integrase_H2C2"/>
</dbReference>
<proteinExistence type="predicted"/>
<dbReference type="Pfam" id="PF00078">
    <property type="entry name" value="RVT_1"/>
    <property type="match status" value="1"/>
</dbReference>
<dbReference type="InterPro" id="IPR043128">
    <property type="entry name" value="Rev_trsase/Diguanyl_cyclase"/>
</dbReference>
<dbReference type="Gene3D" id="4.10.60.10">
    <property type="entry name" value="Zinc finger, CCHC-type"/>
    <property type="match status" value="1"/>
</dbReference>
<dbReference type="OrthoDB" id="9893755at2759"/>
<dbReference type="GO" id="GO:0006508">
    <property type="term" value="P:proteolysis"/>
    <property type="evidence" value="ECO:0007669"/>
    <property type="project" value="UniProtKB-KW"/>
</dbReference>
<dbReference type="PROSITE" id="PS50994">
    <property type="entry name" value="INTEGRASE"/>
    <property type="match status" value="1"/>
</dbReference>
<dbReference type="InterPro" id="IPR000477">
    <property type="entry name" value="RT_dom"/>
</dbReference>
<feature type="region of interest" description="Disordered" evidence="6">
    <location>
        <begin position="1203"/>
        <end position="1227"/>
    </location>
</feature>
<keyword evidence="2" id="KW-0378">Hydrolase</keyword>
<evidence type="ECO:0000259" key="8">
    <source>
        <dbReference type="PROSITE" id="PS50878"/>
    </source>
</evidence>
<dbReference type="PROSITE" id="PS50878">
    <property type="entry name" value="RT_POL"/>
    <property type="match status" value="1"/>
</dbReference>
<feature type="compositionally biased region" description="Basic and acidic residues" evidence="6">
    <location>
        <begin position="1208"/>
        <end position="1224"/>
    </location>
</feature>
<dbReference type="InterPro" id="IPR005162">
    <property type="entry name" value="Retrotrans_gag_dom"/>
</dbReference>
<feature type="domain" description="CCHC-type" evidence="7">
    <location>
        <begin position="484"/>
        <end position="497"/>
    </location>
</feature>
<dbReference type="FunFam" id="3.30.70.270:FF:000020">
    <property type="entry name" value="Transposon Tf2-6 polyprotein-like Protein"/>
    <property type="match status" value="1"/>
</dbReference>
<evidence type="ECO:0008006" key="12">
    <source>
        <dbReference type="Google" id="ProtNLM"/>
    </source>
</evidence>
<dbReference type="Pfam" id="PF00665">
    <property type="entry name" value="rve"/>
    <property type="match status" value="1"/>
</dbReference>
<dbReference type="CDD" id="cd01647">
    <property type="entry name" value="RT_LTR"/>
    <property type="match status" value="1"/>
</dbReference>
<dbReference type="EMBL" id="CACVKT020000784">
    <property type="protein sequence ID" value="CAC5363083.1"/>
    <property type="molecule type" value="Genomic_DNA"/>
</dbReference>
<keyword evidence="5" id="KW-0479">Metal-binding</keyword>
<dbReference type="PROSITE" id="PS50158">
    <property type="entry name" value="ZF_CCHC"/>
    <property type="match status" value="1"/>
</dbReference>
<reference evidence="10 11" key="1">
    <citation type="submission" date="2020-06" db="EMBL/GenBank/DDBJ databases">
        <authorList>
            <person name="Li R."/>
            <person name="Bekaert M."/>
        </authorList>
    </citation>
    <scope>NUCLEOTIDE SEQUENCE [LARGE SCALE GENOMIC DNA]</scope>
    <source>
        <strain evidence="11">wild</strain>
    </source>
</reference>
<dbReference type="Pfam" id="PF03732">
    <property type="entry name" value="Retrotrans_gag"/>
    <property type="match status" value="1"/>
</dbReference>
<dbReference type="GO" id="GO:0004190">
    <property type="term" value="F:aspartic-type endopeptidase activity"/>
    <property type="evidence" value="ECO:0007669"/>
    <property type="project" value="UniProtKB-KW"/>
</dbReference>
<keyword evidence="2" id="KW-0064">Aspartyl protease</keyword>
<evidence type="ECO:0000313" key="11">
    <source>
        <dbReference type="Proteomes" id="UP000507470"/>
    </source>
</evidence>
<dbReference type="Proteomes" id="UP000507470">
    <property type="component" value="Unassembled WGS sequence"/>
</dbReference>
<keyword evidence="1" id="KW-0645">Protease</keyword>
<dbReference type="Gene3D" id="3.30.70.270">
    <property type="match status" value="2"/>
</dbReference>
<dbReference type="InterPro" id="IPR041577">
    <property type="entry name" value="RT_RNaseH_2"/>
</dbReference>
<dbReference type="InterPro" id="IPR036875">
    <property type="entry name" value="Znf_CCHC_sf"/>
</dbReference>
<keyword evidence="5" id="KW-0863">Zinc-finger</keyword>
<evidence type="ECO:0000256" key="3">
    <source>
        <dbReference type="ARBA" id="ARBA00023125"/>
    </source>
</evidence>
<dbReference type="InterPro" id="IPR012337">
    <property type="entry name" value="RNaseH-like_sf"/>
</dbReference>
<dbReference type="GO" id="GO:0008270">
    <property type="term" value="F:zinc ion binding"/>
    <property type="evidence" value="ECO:0007669"/>
    <property type="project" value="UniProtKB-KW"/>
</dbReference>
<name>A0A6J8A7U6_MYTCO</name>
<dbReference type="InterPro" id="IPR001878">
    <property type="entry name" value="Znf_CCHC"/>
</dbReference>
<evidence type="ECO:0000256" key="1">
    <source>
        <dbReference type="ARBA" id="ARBA00022670"/>
    </source>
</evidence>
<evidence type="ECO:0000256" key="4">
    <source>
        <dbReference type="ARBA" id="ARBA00023268"/>
    </source>
</evidence>
<sequence>MSNDKLQREIVKLRNKLPHQSFNKTPIILSDSKGKYLKLQRNLPIESGVRFWYKKGATTRDSYKYLEGQIDEAVRHYNNIVFYVWLGTCDLTDFNHKNRHISLRSHKALGENCLARPSLIHDCFEFKIHSMSKSVTFDEDKITPNISKSTIEHMYKEHSSDLSQSGYLLSDSFISKQAIQEDEFKSLPTPTRSFDNITNIPKSTPRTNISHFEYTKSTPSLMSSPYSPATIPMDKIVKCREFSGYPQENAAKFLAEFESYSTLYDLQDHKRKIAAFHLHLKGQALTWFNDVKRASNSDWAILSALFKTQYMDFAGQSSTMLMTNEIFQNIRLSSGQAIEDFYCNLVEKAQILSKPEHEVLSKFINGLPDKMAFFVRAGNSTTLQAALTSSKMAEACGYRTEGVATQAIKTEAIPRPNTTTKSEMDDMKDQIKTLTSMVANITVQNNSQSNQTPNYRRQDYHQDYRQDYRQSLTPPPRQQNSRECYGCRGQGHIHRNCNWTGTGPANTSATCQLCSQQGHTAHNFSANFKSVKVQTHKKLTIPPNSECIVWGHVPTYVLPGLNGVCSNHKFLLEKGLMVAKSLVTVSYNHKVPVKVLNATALSVVIPKDRTIAEFLSLNSDYSYVPIDQSCPVVQNIDIVNSCVTPDLNDCSESCSNEHIEKVKDQFTLSDHLSESQQTELASLLYKNIDLFVTDDNPNLGYTKLIEHTIHLKPDASGKHQKPYRLPPYKREILRHHLDKLLKQGIISPVSETEDLPITSPIVLVTKRSTSSDQHAPQNFRFCCDFRYLKSQTQEFKYTIPNLQELTESFSEMTPNYITSIDLSSGFFQMGITPESSRYTAFNTCFGTYQFLRLPMGLKTSPNTFQLLMDRVLHGLKFKSCLCYLDDVLICSETFDQHMSDLSEVLGRFRDAGLKLGPKKCSFAAQSCVFLGHLISKDGILQPADRVQAIQEYPAPRNVKELRRLIGLFNWFKKFIPNFSATISSLTRLLQKNQTFKWGKEQDTAFNDLKDRLVNSEMLSFPQFNMQFRLSVDTSSRGIGYMLYQLDPEDKTCKPRIIRFGSKNLSRWQQSYGPTKLELLGIVVSILDCSDYLRGNQFVVECDHQALKPLYQKQFKGAIYERWLSILQQFNFEIVYKKAEQMEVPDALSRCENLHAETVESPVEDDPYFPFVLDEIGHITLPNGQNLANLFQNNLEAVQAIHVSTEEQQSEHSDPYDADTDEPHDGNQQFKIKRQRILHESSKSDTDIDIDKMVNEKILAKISMPINNIKELQWQDPSLSPIIDYLENDILPDLQKEARCVLLKSNDYALIDDILFHSRVAKSKRNKMVSHYQIVIPQALIPSVLKVVHDSPLSGHAGMNNTLDRAKEHFFFPRMGKIITDYVQTCHFCQVRKVTNFKTKQAIVAFPTPSEPFEVWQIDLCGPFPKSLNGNTYVFTAVDMFSKFIFAHPLRNNDALTVCEVIYRMFTQFGLCRTLVSDRGSGFVNQCTAGLCKLLEVTQEFTPAFAHHCLGACERQHRTLNERLTVHVLKENHGKRRYIRLLFQ</sequence>
<keyword evidence="5" id="KW-0862">Zinc</keyword>
<dbReference type="SUPFAM" id="SSF57756">
    <property type="entry name" value="Retrovirus zinc finger-like domains"/>
    <property type="match status" value="1"/>
</dbReference>
<evidence type="ECO:0000256" key="5">
    <source>
        <dbReference type="PROSITE-ProRule" id="PRU00047"/>
    </source>
</evidence>